<feature type="compositionally biased region" description="Low complexity" evidence="2">
    <location>
        <begin position="208"/>
        <end position="227"/>
    </location>
</feature>
<comment type="caution">
    <text evidence="3">The sequence shown here is derived from an EMBL/GenBank/DDBJ whole genome shotgun (WGS) entry which is preliminary data.</text>
</comment>
<feature type="region of interest" description="Disordered" evidence="2">
    <location>
        <begin position="208"/>
        <end position="272"/>
    </location>
</feature>
<evidence type="ECO:0000313" key="4">
    <source>
        <dbReference type="Proteomes" id="UP000756921"/>
    </source>
</evidence>
<feature type="region of interest" description="Disordered" evidence="2">
    <location>
        <begin position="24"/>
        <end position="66"/>
    </location>
</feature>
<dbReference type="CDD" id="cd14688">
    <property type="entry name" value="bZIP_YAP"/>
    <property type="match status" value="1"/>
</dbReference>
<dbReference type="PANTHER" id="PTHR37012:SF2">
    <property type="entry name" value="BZIP DOMAIN-CONTAINING PROTEIN-RELATED"/>
    <property type="match status" value="1"/>
</dbReference>
<evidence type="ECO:0000256" key="2">
    <source>
        <dbReference type="SAM" id="MobiDB-lite"/>
    </source>
</evidence>
<evidence type="ECO:0000256" key="1">
    <source>
        <dbReference type="SAM" id="Coils"/>
    </source>
</evidence>
<sequence>MTSVIHYRDPIAYRNGDLMGTNYVPPHMASMNRSPVYDDHSSGSERKQSTPGAKKRPSRAGTRSVTTLTAAQLERKRANDREAQRAIRQRTKDHIEGLERQVRDLTAQIGTNSSTKMMELMRRNEELEQENALLRARLSHAGQALGMLEGAVTPRPGNEQAGLLAATGGAPSPSDRIQILSHARRSSTGTARSVHSVPEITTTPVVQPAPWQQQQQHPQPPQHQQHAYSSNVPSPHVEHPPANWSSHPSAHPSQHPVSLSVPESSLHAVESGSMSYPTQYSMDHNTRAMSYPLENASLVTSQAMQIGGYNTPTSNPSTHSSDYHRQMSVPMHNAPPAGHGQHPHSYSSPAHHTYVRQSSHPGEMHMMAPGSHQQSHMVNEQGQMMYHLPPHMKVEH</sequence>
<evidence type="ECO:0000313" key="3">
    <source>
        <dbReference type="EMBL" id="KAF9731081.1"/>
    </source>
</evidence>
<dbReference type="GO" id="GO:0003700">
    <property type="term" value="F:DNA-binding transcription factor activity"/>
    <property type="evidence" value="ECO:0007669"/>
    <property type="project" value="InterPro"/>
</dbReference>
<dbReference type="Proteomes" id="UP000756921">
    <property type="component" value="Unassembled WGS sequence"/>
</dbReference>
<feature type="compositionally biased region" description="Polar residues" evidence="2">
    <location>
        <begin position="344"/>
        <end position="356"/>
    </location>
</feature>
<dbReference type="EMBL" id="WJXW01000013">
    <property type="protein sequence ID" value="KAF9731081.1"/>
    <property type="molecule type" value="Genomic_DNA"/>
</dbReference>
<reference evidence="3" key="1">
    <citation type="journal article" date="2020" name="Mol. Plant Microbe Interact.">
        <title>Genome Sequence of the Biocontrol Agent Coniothyrium minitans strain Conio (IMI 134523).</title>
        <authorList>
            <person name="Patel D."/>
            <person name="Shittu T.A."/>
            <person name="Baroncelli R."/>
            <person name="Muthumeenakshi S."/>
            <person name="Osborne T.H."/>
            <person name="Janganan T.K."/>
            <person name="Sreenivasaprasad S."/>
        </authorList>
    </citation>
    <scope>NUCLEOTIDE SEQUENCE</scope>
    <source>
        <strain evidence="3">Conio</strain>
    </source>
</reference>
<organism evidence="3 4">
    <name type="scientific">Paraphaeosphaeria minitans</name>
    <dbReference type="NCBI Taxonomy" id="565426"/>
    <lineage>
        <taxon>Eukaryota</taxon>
        <taxon>Fungi</taxon>
        <taxon>Dikarya</taxon>
        <taxon>Ascomycota</taxon>
        <taxon>Pezizomycotina</taxon>
        <taxon>Dothideomycetes</taxon>
        <taxon>Pleosporomycetidae</taxon>
        <taxon>Pleosporales</taxon>
        <taxon>Massarineae</taxon>
        <taxon>Didymosphaeriaceae</taxon>
        <taxon>Paraphaeosphaeria</taxon>
    </lineage>
</organism>
<feature type="compositionally biased region" description="Basic and acidic residues" evidence="2">
    <location>
        <begin position="36"/>
        <end position="48"/>
    </location>
</feature>
<feature type="coiled-coil region" evidence="1">
    <location>
        <begin position="88"/>
        <end position="144"/>
    </location>
</feature>
<dbReference type="AlphaFoldDB" id="A0A9P6KLW9"/>
<feature type="region of interest" description="Disordered" evidence="2">
    <location>
        <begin position="335"/>
        <end position="356"/>
    </location>
</feature>
<dbReference type="Gene3D" id="1.20.5.170">
    <property type="match status" value="1"/>
</dbReference>
<dbReference type="PANTHER" id="PTHR37012">
    <property type="entry name" value="B-ZIP TRANSCRIPTION FACTOR (EUROFUNG)-RELATED"/>
    <property type="match status" value="1"/>
</dbReference>
<dbReference type="OrthoDB" id="3535998at2759"/>
<name>A0A9P6KLW9_9PLEO</name>
<keyword evidence="1" id="KW-0175">Coiled coil</keyword>
<accession>A0A9P6KLW9</accession>
<keyword evidence="4" id="KW-1185">Reference proteome</keyword>
<dbReference type="SUPFAM" id="SSF57959">
    <property type="entry name" value="Leucine zipper domain"/>
    <property type="match status" value="1"/>
</dbReference>
<gene>
    <name evidence="3" type="ORF">PMIN01_11040</name>
</gene>
<protein>
    <submittedName>
        <fullName evidence="3">BZIP transcription factor</fullName>
    </submittedName>
</protein>
<feature type="compositionally biased region" description="Low complexity" evidence="2">
    <location>
        <begin position="245"/>
        <end position="258"/>
    </location>
</feature>
<dbReference type="InterPro" id="IPR046347">
    <property type="entry name" value="bZIP_sf"/>
</dbReference>
<proteinExistence type="predicted"/>